<dbReference type="PANTHER" id="PTHR35176">
    <property type="entry name" value="HEME OXYGENASE HI_0854-RELATED"/>
    <property type="match status" value="1"/>
</dbReference>
<sequence>MSILTPECRDFLLAQARTGKIATVRADGRPHVVPIWFDLEDDTLIFTTWHASVKALNMQRDARVCICVDDERPPFTFAILEGTATFSEDLAQLTKWAARIGGRYMGEDQAEAYGKRNGVAGELLVKIKLTKALFQKDIAS</sequence>
<evidence type="ECO:0000313" key="4">
    <source>
        <dbReference type="Proteomes" id="UP000287352"/>
    </source>
</evidence>
<dbReference type="NCBIfam" id="TIGR03618">
    <property type="entry name" value="Rv1155_F420"/>
    <property type="match status" value="1"/>
</dbReference>
<dbReference type="EMBL" id="BIFR01000001">
    <property type="protein sequence ID" value="GCE13681.1"/>
    <property type="molecule type" value="Genomic_DNA"/>
</dbReference>
<name>A0A402A3V9_9CHLR</name>
<keyword evidence="4" id="KW-1185">Reference proteome</keyword>
<dbReference type="SUPFAM" id="SSF50475">
    <property type="entry name" value="FMN-binding split barrel"/>
    <property type="match status" value="1"/>
</dbReference>
<dbReference type="AlphaFoldDB" id="A0A402A3V9"/>
<dbReference type="RefSeq" id="WP_126581185.1">
    <property type="nucleotide sequence ID" value="NZ_BIFR01000001.1"/>
</dbReference>
<dbReference type="PANTHER" id="PTHR35176:SF1">
    <property type="entry name" value="F420H(2)-DEPENDENT BILIVERDIN REDUCTASE"/>
    <property type="match status" value="1"/>
</dbReference>
<accession>A0A402A3V9</accession>
<dbReference type="InterPro" id="IPR011576">
    <property type="entry name" value="Pyridox_Oxase_N"/>
</dbReference>
<keyword evidence="1" id="KW-0560">Oxidoreductase</keyword>
<dbReference type="Proteomes" id="UP000287352">
    <property type="component" value="Unassembled WGS sequence"/>
</dbReference>
<dbReference type="Gene3D" id="2.30.110.10">
    <property type="entry name" value="Electron Transport, Fmn-binding Protein, Chain A"/>
    <property type="match status" value="1"/>
</dbReference>
<dbReference type="Pfam" id="PF01243">
    <property type="entry name" value="PNPOx_N"/>
    <property type="match status" value="1"/>
</dbReference>
<dbReference type="OrthoDB" id="159383at2"/>
<gene>
    <name evidence="3" type="ORF">KTT_35400</name>
</gene>
<dbReference type="InterPro" id="IPR019920">
    <property type="entry name" value="F420-binding_dom_put"/>
</dbReference>
<dbReference type="InterPro" id="IPR012349">
    <property type="entry name" value="Split_barrel_FMN-bd"/>
</dbReference>
<dbReference type="GO" id="GO:0016627">
    <property type="term" value="F:oxidoreductase activity, acting on the CH-CH group of donors"/>
    <property type="evidence" value="ECO:0007669"/>
    <property type="project" value="TreeGrafter"/>
</dbReference>
<comment type="caution">
    <text evidence="3">The sequence shown here is derived from an EMBL/GenBank/DDBJ whole genome shotgun (WGS) entry which is preliminary data.</text>
</comment>
<evidence type="ECO:0000313" key="3">
    <source>
        <dbReference type="EMBL" id="GCE13681.1"/>
    </source>
</evidence>
<dbReference type="GO" id="GO:0070967">
    <property type="term" value="F:coenzyme F420 binding"/>
    <property type="evidence" value="ECO:0007669"/>
    <property type="project" value="TreeGrafter"/>
</dbReference>
<feature type="domain" description="Pyridoxamine 5'-phosphate oxidase N-terminal" evidence="2">
    <location>
        <begin position="4"/>
        <end position="116"/>
    </location>
</feature>
<protein>
    <submittedName>
        <fullName evidence="3">PPOX class F420-dependent enzyme</fullName>
    </submittedName>
</protein>
<dbReference type="GO" id="GO:0005829">
    <property type="term" value="C:cytosol"/>
    <property type="evidence" value="ECO:0007669"/>
    <property type="project" value="TreeGrafter"/>
</dbReference>
<dbReference type="InterPro" id="IPR052019">
    <property type="entry name" value="F420H2_bilvrd_red/Heme_oxyg"/>
</dbReference>
<proteinExistence type="predicted"/>
<reference evidence="4" key="1">
    <citation type="submission" date="2018-12" db="EMBL/GenBank/DDBJ databases">
        <title>Tengunoibacter tsumagoiensis gen. nov., sp. nov., Dictyobacter kobayashii sp. nov., D. alpinus sp. nov., and D. joshuensis sp. nov. and description of Dictyobacteraceae fam. nov. within the order Ktedonobacterales isolated from Tengu-no-mugimeshi.</title>
        <authorList>
            <person name="Wang C.M."/>
            <person name="Zheng Y."/>
            <person name="Sakai Y."/>
            <person name="Toyoda A."/>
            <person name="Minakuchi Y."/>
            <person name="Abe K."/>
            <person name="Yokota A."/>
            <person name="Yabe S."/>
        </authorList>
    </citation>
    <scope>NUCLEOTIDE SEQUENCE [LARGE SCALE GENOMIC DNA]</scope>
    <source>
        <strain evidence="4">Uno3</strain>
    </source>
</reference>
<evidence type="ECO:0000259" key="2">
    <source>
        <dbReference type="Pfam" id="PF01243"/>
    </source>
</evidence>
<evidence type="ECO:0000256" key="1">
    <source>
        <dbReference type="ARBA" id="ARBA00023002"/>
    </source>
</evidence>
<organism evidence="3 4">
    <name type="scientific">Tengunoibacter tsumagoiensis</name>
    <dbReference type="NCBI Taxonomy" id="2014871"/>
    <lineage>
        <taxon>Bacteria</taxon>
        <taxon>Bacillati</taxon>
        <taxon>Chloroflexota</taxon>
        <taxon>Ktedonobacteria</taxon>
        <taxon>Ktedonobacterales</taxon>
        <taxon>Dictyobacteraceae</taxon>
        <taxon>Tengunoibacter</taxon>
    </lineage>
</organism>